<evidence type="ECO:0000256" key="1">
    <source>
        <dbReference type="SAM" id="MobiDB-lite"/>
    </source>
</evidence>
<feature type="compositionally biased region" description="Polar residues" evidence="1">
    <location>
        <begin position="388"/>
        <end position="410"/>
    </location>
</feature>
<proteinExistence type="predicted"/>
<protein>
    <submittedName>
        <fullName evidence="2">Uncharacterized protein</fullName>
    </submittedName>
</protein>
<gene>
    <name evidence="2" type="ORF">PR048_033159</name>
</gene>
<organism evidence="2 3">
    <name type="scientific">Dryococelus australis</name>
    <dbReference type="NCBI Taxonomy" id="614101"/>
    <lineage>
        <taxon>Eukaryota</taxon>
        <taxon>Metazoa</taxon>
        <taxon>Ecdysozoa</taxon>
        <taxon>Arthropoda</taxon>
        <taxon>Hexapoda</taxon>
        <taxon>Insecta</taxon>
        <taxon>Pterygota</taxon>
        <taxon>Neoptera</taxon>
        <taxon>Polyneoptera</taxon>
        <taxon>Phasmatodea</taxon>
        <taxon>Verophasmatodea</taxon>
        <taxon>Anareolatae</taxon>
        <taxon>Phasmatidae</taxon>
        <taxon>Eurycanthinae</taxon>
        <taxon>Dryococelus</taxon>
    </lineage>
</organism>
<evidence type="ECO:0000313" key="2">
    <source>
        <dbReference type="EMBL" id="KAJ8865639.1"/>
    </source>
</evidence>
<name>A0ABQ9FZG4_9NEOP</name>
<keyword evidence="3" id="KW-1185">Reference proteome</keyword>
<dbReference type="EMBL" id="JARBHB010000017">
    <property type="protein sequence ID" value="KAJ8865639.1"/>
    <property type="molecule type" value="Genomic_DNA"/>
</dbReference>
<accession>A0ABQ9FZG4</accession>
<comment type="caution">
    <text evidence="2">The sequence shown here is derived from an EMBL/GenBank/DDBJ whole genome shotgun (WGS) entry which is preliminary data.</text>
</comment>
<reference evidence="2 3" key="1">
    <citation type="submission" date="2023-02" db="EMBL/GenBank/DDBJ databases">
        <title>LHISI_Scaffold_Assembly.</title>
        <authorList>
            <person name="Stuart O.P."/>
            <person name="Cleave R."/>
            <person name="Magrath M.J.L."/>
            <person name="Mikheyev A.S."/>
        </authorList>
    </citation>
    <scope>NUCLEOTIDE SEQUENCE [LARGE SCALE GENOMIC DNA]</scope>
    <source>
        <strain evidence="2">Daus_M_001</strain>
        <tissue evidence="2">Leg muscle</tissue>
    </source>
</reference>
<dbReference type="Proteomes" id="UP001159363">
    <property type="component" value="Chromosome 16"/>
</dbReference>
<feature type="region of interest" description="Disordered" evidence="1">
    <location>
        <begin position="387"/>
        <end position="410"/>
    </location>
</feature>
<evidence type="ECO:0000313" key="3">
    <source>
        <dbReference type="Proteomes" id="UP001159363"/>
    </source>
</evidence>
<sequence>MAIIDLNILRSQPDLPLVIGRVSTGEDMFLFDWANREVLSERAWLQILYTAANGETTPVPEQTVLSYDRHSRRLLRKPDVHTSLYHTLIRSAIAITKAYLGGSSLWLRRSPNANAYRTHFPQLACSDRNNLSRNQQNARLAPYTTQVIPPTRRSPNSVKEVTPIFHVSRQLGELVADIDVEIYSISRAQNSGVVKSFRKTKMTQREDKPASSFTHQVSFHSTGHDSALCHPTSLENDVLLAPRLCQRMSQTFPHLASLMSDRLIPTEFYIFGKTGKNDLQAEQFDCEFSMQILPETLFSDKQYIILQACRVTQGGIVSGGVKRYLVRERTSGLVLPLCHFGFTKTFDDAGVLSSGDGIYFYVNILRFRHTPAKGLSAVRKSALGKLLTSRQPSSTHKSETRAANQRTGAPTSPCCVSMLIYSSVTAMECFMYCYLSPAYQSPPGEFVDSSGNKLGSTIVCVLEPHLVVDWLMPQFHRSHVKRYSVLVFSRACLTHCDTFETEIQIGERRLGVHFVYLFFLGPGFSRRWQTTCGPMEKMNTIYCKTCDFCRNPLIGAQSTRDFIGRRPANDKRCRRDCVRGVARTNSTIDADKGFEEYSLMVLGISQDGNNFTVIQRYVLTVPGFKLCIDCQRSKTNPIQSVQQKTKEHTTHTVNTNQWETTDSQRHITTRSSNRRSVSELSVMKFGEAVECSERHGVTEVDCLYDSGQANTLNMEAANTGNRLVVTWDRPSVASYLRRDHRRPTSAFRGEPGSIPGGVAPRYSNAGIVPDSFRRCSILASITLIDSQDLAASHGSATPLQVVRDIAVAGRCDVAILPYLAQLLKRKQTTEAYHNFRYTGCSVYETLRIKGLKGACLNNCRPIRTVGEKNECLESSSAPSFGVRRAAGDEKRWRSCDFRCGGVGRSGYHVPVPPPPPEDNARAQPHFPGAAFHHFVESQRLAPTAHDVLRAGEGEVSMEQRRNARGEVTTTGKQCEGTDLLVTSRPSCVTSAGSPRQILQFSARHVILHVSAFIYGAVVAERLACSPPTKANRDTPGSSRAGIVPDNTAGRWVFSGIFRFSWLFHCGHAPCLSQSPSSVGVEKFREKTSSHVKFENTFLAERFMHGLELKFLRAGFRISFGYWLRVCVRRHVLLDWANQKELTLTLNIRDWLAATKDAGVNSYKFLPVVQREAVRNVVRLNTKLSAIDPTQDKLVFDECSTLRGTVANDHHFRDKQEFKTSYVCIAYAIGATGSLHLLDNSEPIINTQLNSDQITAFR</sequence>